<evidence type="ECO:0000313" key="3">
    <source>
        <dbReference type="Proteomes" id="UP001649381"/>
    </source>
</evidence>
<dbReference type="Proteomes" id="UP001649381">
    <property type="component" value="Unassembled WGS sequence"/>
</dbReference>
<keyword evidence="3" id="KW-1185">Reference proteome</keyword>
<dbReference type="InterPro" id="IPR000086">
    <property type="entry name" value="NUDIX_hydrolase_dom"/>
</dbReference>
<gene>
    <name evidence="2" type="ORF">L2716_00605</name>
</gene>
<accession>A0ABS9GXF1</accession>
<evidence type="ECO:0000313" key="2">
    <source>
        <dbReference type="EMBL" id="MCF6136207.1"/>
    </source>
</evidence>
<dbReference type="CDD" id="cd02883">
    <property type="entry name" value="NUDIX_Hydrolase"/>
    <property type="match status" value="1"/>
</dbReference>
<feature type="domain" description="Nudix hydrolase" evidence="1">
    <location>
        <begin position="2"/>
        <end position="28"/>
    </location>
</feature>
<protein>
    <submittedName>
        <fullName evidence="2">NUDIX domain-containing protein</fullName>
    </submittedName>
</protein>
<reference evidence="2 3" key="1">
    <citation type="submission" date="2022-01" db="EMBL/GenBank/DDBJ databases">
        <title>Alkalihalobacillus sp. EGI L200015, a novel bacterium isolated from a salt lake sediment.</title>
        <authorList>
            <person name="Gao L."/>
            <person name="Fang B.-Z."/>
            <person name="Li W.-J."/>
        </authorList>
    </citation>
    <scope>NUCLEOTIDE SEQUENCE [LARGE SCALE GENOMIC DNA]</scope>
    <source>
        <strain evidence="2 3">KCTC 12718</strain>
    </source>
</reference>
<sequence>MERNETPAEACMREVKEETGYDISILSLFLKATLNILLDRNAKRLI</sequence>
<organism evidence="2 3">
    <name type="scientific">Pseudalkalibacillus berkeleyi</name>
    <dbReference type="NCBI Taxonomy" id="1069813"/>
    <lineage>
        <taxon>Bacteria</taxon>
        <taxon>Bacillati</taxon>
        <taxon>Bacillota</taxon>
        <taxon>Bacilli</taxon>
        <taxon>Bacillales</taxon>
        <taxon>Fictibacillaceae</taxon>
        <taxon>Pseudalkalibacillus</taxon>
    </lineage>
</organism>
<evidence type="ECO:0000259" key="1">
    <source>
        <dbReference type="Pfam" id="PF00293"/>
    </source>
</evidence>
<dbReference type="SUPFAM" id="SSF55811">
    <property type="entry name" value="Nudix"/>
    <property type="match status" value="1"/>
</dbReference>
<dbReference type="InterPro" id="IPR015797">
    <property type="entry name" value="NUDIX_hydrolase-like_dom_sf"/>
</dbReference>
<proteinExistence type="predicted"/>
<dbReference type="Gene3D" id="3.90.79.10">
    <property type="entry name" value="Nucleoside Triphosphate Pyrophosphohydrolase"/>
    <property type="match status" value="1"/>
</dbReference>
<dbReference type="EMBL" id="JAKIJS010000001">
    <property type="protein sequence ID" value="MCF6136207.1"/>
    <property type="molecule type" value="Genomic_DNA"/>
</dbReference>
<dbReference type="Pfam" id="PF00293">
    <property type="entry name" value="NUDIX"/>
    <property type="match status" value="1"/>
</dbReference>
<comment type="caution">
    <text evidence="2">The sequence shown here is derived from an EMBL/GenBank/DDBJ whole genome shotgun (WGS) entry which is preliminary data.</text>
</comment>
<name>A0ABS9GXF1_9BACL</name>